<dbReference type="Proteomes" id="UP001055105">
    <property type="component" value="Unassembled WGS sequence"/>
</dbReference>
<comment type="similarity">
    <text evidence="1">Belongs to the short-chain dehydrogenases/reductases (SDR) family.</text>
</comment>
<gene>
    <name evidence="5" type="primary">yhxD_1</name>
    <name evidence="5" type="ORF">CE91St16_09890</name>
</gene>
<evidence type="ECO:0000256" key="2">
    <source>
        <dbReference type="ARBA" id="ARBA00023002"/>
    </source>
</evidence>
<dbReference type="PROSITE" id="PS00061">
    <property type="entry name" value="ADH_SHORT"/>
    <property type="match status" value="1"/>
</dbReference>
<organism evidence="5 6">
    <name type="scientific">Alistipes finegoldii</name>
    <dbReference type="NCBI Taxonomy" id="214856"/>
    <lineage>
        <taxon>Bacteria</taxon>
        <taxon>Pseudomonadati</taxon>
        <taxon>Bacteroidota</taxon>
        <taxon>Bacteroidia</taxon>
        <taxon>Bacteroidales</taxon>
        <taxon>Rikenellaceae</taxon>
        <taxon>Alistipes</taxon>
    </lineage>
</organism>
<dbReference type="InterPro" id="IPR002347">
    <property type="entry name" value="SDR_fam"/>
</dbReference>
<dbReference type="Pfam" id="PF13561">
    <property type="entry name" value="adh_short_C2"/>
    <property type="match status" value="1"/>
</dbReference>
<dbReference type="Gene3D" id="3.40.50.720">
    <property type="entry name" value="NAD(P)-binding Rossmann-like Domain"/>
    <property type="match status" value="1"/>
</dbReference>
<dbReference type="AlphaFoldDB" id="A0AA37KLI1"/>
<dbReference type="InterPro" id="IPR036291">
    <property type="entry name" value="NAD(P)-bd_dom_sf"/>
</dbReference>
<dbReference type="PANTHER" id="PTHR48107:SF16">
    <property type="entry name" value="NADPH-DEPENDENT ALDEHYDE REDUCTASE 1, CHLOROPLASTIC"/>
    <property type="match status" value="1"/>
</dbReference>
<dbReference type="SUPFAM" id="SSF51735">
    <property type="entry name" value="NAD(P)-binding Rossmann-fold domains"/>
    <property type="match status" value="1"/>
</dbReference>
<evidence type="ECO:0000313" key="5">
    <source>
        <dbReference type="EMBL" id="GKI18081.1"/>
    </source>
</evidence>
<dbReference type="PANTHER" id="PTHR48107">
    <property type="entry name" value="NADPH-DEPENDENT ALDEHYDE REDUCTASE-LIKE PROTEIN, CHLOROPLASTIC-RELATED"/>
    <property type="match status" value="1"/>
</dbReference>
<keyword evidence="2" id="KW-0560">Oxidoreductase</keyword>
<dbReference type="EMBL" id="BQOL01000001">
    <property type="protein sequence ID" value="GKI18081.1"/>
    <property type="molecule type" value="Genomic_DNA"/>
</dbReference>
<proteinExistence type="inferred from homology"/>
<dbReference type="PRINTS" id="PR00081">
    <property type="entry name" value="GDHRDH"/>
</dbReference>
<dbReference type="FunFam" id="3.40.50.720:FF:000097">
    <property type="entry name" value="SDR family oxidoreductase"/>
    <property type="match status" value="1"/>
</dbReference>
<feature type="compositionally biased region" description="Basic and acidic residues" evidence="4">
    <location>
        <begin position="1"/>
        <end position="15"/>
    </location>
</feature>
<accession>A0AA37KLI1</accession>
<protein>
    <recommendedName>
        <fullName evidence="3">Uncharacterized oxidoreductase YghA</fullName>
    </recommendedName>
</protein>
<dbReference type="GO" id="GO:0016614">
    <property type="term" value="F:oxidoreductase activity, acting on CH-OH group of donors"/>
    <property type="evidence" value="ECO:0007669"/>
    <property type="project" value="UniProtKB-ARBA"/>
</dbReference>
<sequence>MDKRNIQHPADKYHNGEFPMQKQDAPGLQSRMDPVPDCGETSYTGHERLKGRRALITGGDSGIGRAVAVAFAREGAEVAINYLDEEQPDADSLAGLLKAEGSELTMLPGDLRDVETCRRIVKEAYKRLGGLDILVLNAGVQQAAADIAEITPERVRRTFEVNVYAPLFMAQAAVPLLPPGASVIITASAEYYTPNKLLLDYAASKSAVTAFGVALSKYLLDKGVRVNSVCPGPTWTPLEVSGGNPDEDIPRHGADTPLERAAQPAEMAGIYVFLASSEASYITGEIYGITGGLSGK</sequence>
<evidence type="ECO:0000256" key="3">
    <source>
        <dbReference type="ARBA" id="ARBA00067437"/>
    </source>
</evidence>
<name>A0AA37KLI1_9BACT</name>
<evidence type="ECO:0000313" key="6">
    <source>
        <dbReference type="Proteomes" id="UP001055105"/>
    </source>
</evidence>
<comment type="caution">
    <text evidence="5">The sequence shown here is derived from an EMBL/GenBank/DDBJ whole genome shotgun (WGS) entry which is preliminary data.</text>
</comment>
<dbReference type="InterPro" id="IPR020904">
    <property type="entry name" value="Sc_DH/Rdtase_CS"/>
</dbReference>
<dbReference type="RefSeq" id="WP_244076171.1">
    <property type="nucleotide sequence ID" value="NZ_AP025581.1"/>
</dbReference>
<feature type="region of interest" description="Disordered" evidence="4">
    <location>
        <begin position="1"/>
        <end position="33"/>
    </location>
</feature>
<evidence type="ECO:0000256" key="1">
    <source>
        <dbReference type="ARBA" id="ARBA00006484"/>
    </source>
</evidence>
<evidence type="ECO:0000256" key="4">
    <source>
        <dbReference type="SAM" id="MobiDB-lite"/>
    </source>
</evidence>
<reference evidence="5" key="1">
    <citation type="submission" date="2022-01" db="EMBL/GenBank/DDBJ databases">
        <title>Novel bile acid biosynthetic pathways are enriched in the microbiome of centenarians.</title>
        <authorList>
            <person name="Sato Y."/>
            <person name="Atarashi K."/>
            <person name="Plichta R.D."/>
            <person name="Arai Y."/>
            <person name="Sasajima S."/>
            <person name="Kearney M.S."/>
            <person name="Suda W."/>
            <person name="Takeshita K."/>
            <person name="Sasaki T."/>
            <person name="Okamoto S."/>
            <person name="Skelly N.A."/>
            <person name="Okamura Y."/>
            <person name="Vlamakis H."/>
            <person name="Li Y."/>
            <person name="Tanoue T."/>
            <person name="Takei H."/>
            <person name="Nittono H."/>
            <person name="Narushima S."/>
            <person name="Irie J."/>
            <person name="Itoh H."/>
            <person name="Moriya K."/>
            <person name="Sugiura Y."/>
            <person name="Suematsu M."/>
            <person name="Moritoki N."/>
            <person name="Shibata S."/>
            <person name="Littman R.D."/>
            <person name="Fischbach A.M."/>
            <person name="Uwamino Y."/>
            <person name="Inoue T."/>
            <person name="Honda A."/>
            <person name="Hattori M."/>
            <person name="Murai T."/>
            <person name="Xavier J.R."/>
            <person name="Hirose N."/>
            <person name="Honda K."/>
        </authorList>
    </citation>
    <scope>NUCLEOTIDE SEQUENCE</scope>
    <source>
        <strain evidence="5">CE91-St16</strain>
    </source>
</reference>